<keyword evidence="1" id="KW-0812">Transmembrane</keyword>
<evidence type="ECO:0000313" key="3">
    <source>
        <dbReference type="Proteomes" id="UP000619479"/>
    </source>
</evidence>
<dbReference type="Proteomes" id="UP000619479">
    <property type="component" value="Unassembled WGS sequence"/>
</dbReference>
<feature type="transmembrane region" description="Helical" evidence="1">
    <location>
        <begin position="52"/>
        <end position="71"/>
    </location>
</feature>
<keyword evidence="3" id="KW-1185">Reference proteome</keyword>
<sequence>MTVARYAARTTAFAVVYLLVYWMADLYLILPPVVAAVWMLTQGHWGLRRFDVIALVTVTVAAAIAGGATMLSGFGRAAVITAPALLFAVLVERWLPGWWQGHGDRFRAWHVSLGKVAGAAAVSAVAFLVLFTTMFGVPALGFLGMPVVQTVAVLLVALAGRTMKRQATKRQRPGLTLVR</sequence>
<feature type="transmembrane region" description="Helical" evidence="1">
    <location>
        <begin position="116"/>
        <end position="135"/>
    </location>
</feature>
<keyword evidence="1" id="KW-1133">Transmembrane helix</keyword>
<protein>
    <submittedName>
        <fullName evidence="2">Uncharacterized protein</fullName>
    </submittedName>
</protein>
<name>A0A919MGS6_9ACTN</name>
<evidence type="ECO:0000313" key="2">
    <source>
        <dbReference type="EMBL" id="GID70551.1"/>
    </source>
</evidence>
<comment type="caution">
    <text evidence="2">The sequence shown here is derived from an EMBL/GenBank/DDBJ whole genome shotgun (WGS) entry which is preliminary data.</text>
</comment>
<dbReference type="AlphaFoldDB" id="A0A919MGS6"/>
<proteinExistence type="predicted"/>
<accession>A0A919MGS6</accession>
<keyword evidence="1" id="KW-0472">Membrane</keyword>
<feature type="transmembrane region" description="Helical" evidence="1">
    <location>
        <begin position="12"/>
        <end position="40"/>
    </location>
</feature>
<reference evidence="2" key="1">
    <citation type="submission" date="2021-01" db="EMBL/GenBank/DDBJ databases">
        <title>Whole genome shotgun sequence of Actinoplanes cyaneus NBRC 14990.</title>
        <authorList>
            <person name="Komaki H."/>
            <person name="Tamura T."/>
        </authorList>
    </citation>
    <scope>NUCLEOTIDE SEQUENCE</scope>
    <source>
        <strain evidence="2">NBRC 14990</strain>
    </source>
</reference>
<evidence type="ECO:0000256" key="1">
    <source>
        <dbReference type="SAM" id="Phobius"/>
    </source>
</evidence>
<dbReference type="EMBL" id="BOMH01000077">
    <property type="protein sequence ID" value="GID70551.1"/>
    <property type="molecule type" value="Genomic_DNA"/>
</dbReference>
<dbReference type="RefSeq" id="WP_203754523.1">
    <property type="nucleotide sequence ID" value="NZ_BAAAUC010000053.1"/>
</dbReference>
<gene>
    <name evidence="2" type="ORF">Acy02nite_84320</name>
</gene>
<feature type="transmembrane region" description="Helical" evidence="1">
    <location>
        <begin position="141"/>
        <end position="160"/>
    </location>
</feature>
<organism evidence="2 3">
    <name type="scientific">Actinoplanes cyaneus</name>
    <dbReference type="NCBI Taxonomy" id="52696"/>
    <lineage>
        <taxon>Bacteria</taxon>
        <taxon>Bacillati</taxon>
        <taxon>Actinomycetota</taxon>
        <taxon>Actinomycetes</taxon>
        <taxon>Micromonosporales</taxon>
        <taxon>Micromonosporaceae</taxon>
        <taxon>Actinoplanes</taxon>
    </lineage>
</organism>